<feature type="compositionally biased region" description="Low complexity" evidence="1">
    <location>
        <begin position="185"/>
        <end position="207"/>
    </location>
</feature>
<feature type="region of interest" description="Disordered" evidence="1">
    <location>
        <begin position="177"/>
        <end position="207"/>
    </location>
</feature>
<sequence length="327" mass="35066">MANSELPFVFDLREYAYVGSSPSAASTQCLWITPPVAGFQLTVDCFGPTLRVHAGRGSGQNIYEQLALTYSQVKAARLKALAKGTTLTFRYYSAETAAVATASADSGSSTSMQVDSGPGDTLYFSQGAPSETKPSPNPALRQFRVQFLDPEHLAQCERVLQRYMPCRRVVQTSAVPSIPSHSQVSLAGGPSATPSSGLSSSPFPSPFGSASQTCLPMVMPSTPSPLHHRSDSHYPVGSYDGVAVALSQRTNSLSMTDHHAPPPIIAPTAAISLPPPPTPLEHAWAHVMQLDGPEFESLLNKTLCHPDLPRLVEMISQSSHFKEMRMD</sequence>
<evidence type="ECO:0000313" key="2">
    <source>
        <dbReference type="EMBL" id="KAJ1928538.1"/>
    </source>
</evidence>
<evidence type="ECO:0000313" key="3">
    <source>
        <dbReference type="Proteomes" id="UP001150569"/>
    </source>
</evidence>
<feature type="region of interest" description="Disordered" evidence="1">
    <location>
        <begin position="103"/>
        <end position="138"/>
    </location>
</feature>
<protein>
    <submittedName>
        <fullName evidence="2">Uncharacterized protein</fullName>
    </submittedName>
</protein>
<proteinExistence type="predicted"/>
<accession>A0A9W8AIW8</accession>
<evidence type="ECO:0000256" key="1">
    <source>
        <dbReference type="SAM" id="MobiDB-lite"/>
    </source>
</evidence>
<gene>
    <name evidence="2" type="ORF">IWQ60_001964</name>
</gene>
<dbReference type="AlphaFoldDB" id="A0A9W8AIW8"/>
<organism evidence="2 3">
    <name type="scientific">Tieghemiomyces parasiticus</name>
    <dbReference type="NCBI Taxonomy" id="78921"/>
    <lineage>
        <taxon>Eukaryota</taxon>
        <taxon>Fungi</taxon>
        <taxon>Fungi incertae sedis</taxon>
        <taxon>Zoopagomycota</taxon>
        <taxon>Kickxellomycotina</taxon>
        <taxon>Dimargaritomycetes</taxon>
        <taxon>Dimargaritales</taxon>
        <taxon>Dimargaritaceae</taxon>
        <taxon>Tieghemiomyces</taxon>
    </lineage>
</organism>
<name>A0A9W8AIW8_9FUNG</name>
<dbReference type="EMBL" id="JANBPT010000069">
    <property type="protein sequence ID" value="KAJ1928538.1"/>
    <property type="molecule type" value="Genomic_DNA"/>
</dbReference>
<dbReference type="Proteomes" id="UP001150569">
    <property type="component" value="Unassembled WGS sequence"/>
</dbReference>
<keyword evidence="3" id="KW-1185">Reference proteome</keyword>
<comment type="caution">
    <text evidence="2">The sequence shown here is derived from an EMBL/GenBank/DDBJ whole genome shotgun (WGS) entry which is preliminary data.</text>
</comment>
<reference evidence="2" key="1">
    <citation type="submission" date="2022-07" db="EMBL/GenBank/DDBJ databases">
        <title>Phylogenomic reconstructions and comparative analyses of Kickxellomycotina fungi.</title>
        <authorList>
            <person name="Reynolds N.K."/>
            <person name="Stajich J.E."/>
            <person name="Barry K."/>
            <person name="Grigoriev I.V."/>
            <person name="Crous P."/>
            <person name="Smith M.E."/>
        </authorList>
    </citation>
    <scope>NUCLEOTIDE SEQUENCE</scope>
    <source>
        <strain evidence="2">RSA 861</strain>
    </source>
</reference>
<feature type="compositionally biased region" description="Polar residues" evidence="1">
    <location>
        <begin position="123"/>
        <end position="134"/>
    </location>
</feature>